<evidence type="ECO:0000256" key="4">
    <source>
        <dbReference type="ARBA" id="ARBA00022989"/>
    </source>
</evidence>
<feature type="transmembrane region" description="Helical" evidence="6">
    <location>
        <begin position="558"/>
        <end position="585"/>
    </location>
</feature>
<feature type="transmembrane region" description="Helical" evidence="6">
    <location>
        <begin position="169"/>
        <end position="185"/>
    </location>
</feature>
<keyword evidence="2" id="KW-1003">Cell membrane</keyword>
<feature type="transmembrane region" description="Helical" evidence="6">
    <location>
        <begin position="605"/>
        <end position="627"/>
    </location>
</feature>
<evidence type="ECO:0000256" key="2">
    <source>
        <dbReference type="ARBA" id="ARBA00022475"/>
    </source>
</evidence>
<dbReference type="Pfam" id="PF03706">
    <property type="entry name" value="LPG_synthase_TM"/>
    <property type="match status" value="1"/>
</dbReference>
<dbReference type="GO" id="GO:0005886">
    <property type="term" value="C:plasma membrane"/>
    <property type="evidence" value="ECO:0007669"/>
    <property type="project" value="UniProtKB-SubCell"/>
</dbReference>
<feature type="transmembrane region" description="Helical" evidence="6">
    <location>
        <begin position="144"/>
        <end position="162"/>
    </location>
</feature>
<comment type="subcellular location">
    <subcellularLocation>
        <location evidence="1">Cell membrane</location>
        <topology evidence="1">Multi-pass membrane protein</topology>
    </subcellularLocation>
</comment>
<dbReference type="InterPro" id="IPR022791">
    <property type="entry name" value="L-PG_synthase/AglD"/>
</dbReference>
<dbReference type="InterPro" id="IPR011009">
    <property type="entry name" value="Kinase-like_dom_sf"/>
</dbReference>
<protein>
    <submittedName>
        <fullName evidence="7">Unannotated protein</fullName>
    </submittedName>
</protein>
<name>A0A6J6GSC3_9ZZZZ</name>
<evidence type="ECO:0000256" key="5">
    <source>
        <dbReference type="ARBA" id="ARBA00023136"/>
    </source>
</evidence>
<feature type="transmembrane region" description="Helical" evidence="6">
    <location>
        <begin position="491"/>
        <end position="512"/>
    </location>
</feature>
<dbReference type="SUPFAM" id="SSF56112">
    <property type="entry name" value="Protein kinase-like (PK-like)"/>
    <property type="match status" value="1"/>
</dbReference>
<evidence type="ECO:0000256" key="1">
    <source>
        <dbReference type="ARBA" id="ARBA00004651"/>
    </source>
</evidence>
<feature type="transmembrane region" description="Helical" evidence="6">
    <location>
        <begin position="74"/>
        <end position="95"/>
    </location>
</feature>
<keyword evidence="3 6" id="KW-0812">Transmembrane</keyword>
<organism evidence="7">
    <name type="scientific">freshwater metagenome</name>
    <dbReference type="NCBI Taxonomy" id="449393"/>
    <lineage>
        <taxon>unclassified sequences</taxon>
        <taxon>metagenomes</taxon>
        <taxon>ecological metagenomes</taxon>
    </lineage>
</organism>
<dbReference type="EMBL" id="CAEZUP010000012">
    <property type="protein sequence ID" value="CAB4601815.1"/>
    <property type="molecule type" value="Genomic_DNA"/>
</dbReference>
<sequence length="796" mass="82853">MIIPKSGRRTRATWGALFGVVPDHGLHRRPSDVLRVIAGALIAGFGVLAARNYSSFEQAVHSAFQALPDIFGQIFRIANGGGIVAAIGVVFIVALSSRRIRFIGSLLVTSALALGTTALLQHLVNAPGAVDAAQKQLSSYPQYPSVRLVAVAAIFFVAGPELTRPSRRLLMFLLVLVSASSLSVTDGYPAGIVGSLFLGWSLAALVHLAFGSPDGAPDPDEVAADLAAIGITVAELQSSALQAWGEKAYDGPSNGKHLRIVVIGRDATDAQLLTKVARFVWFKDSGPTISLSRQQQIEHRAYNLLLAERAGVAAPRVVATATIGARRDSVLVMESLGGPALDQLPSGSVTPELLDAAWKQLSELHAAGLAHGGIWSASFRKVSDAAVAFTDLATANAAPEPDELLADRVALLVASSQLTSVDVAVQAAFDSLGTAPLADCLPMMQLASLPRVSRKSADGLRKLCSQLRDAVSAKTGVEPPKLVEVRRVSPGAIAVAGATILGAYLLIGELAHVDWATIFDDARWSWVIATAVIAQIPILGMAMAKLGSVSQQLPLRPVIALVIGTKFTGLVGGGVTTIALVVRFFQKQGLKPAIAVTSGLLNSVASGFTQVLFLGGAIVIGASSFSLKRGGSDGGLSGKLLIGAAVLALITAVAFLVPGLRHRLGGYLLPQIRSAKENLSAVLRDPRKGAQLIGGNMIAQLFYAVALWAALHAYGESLGLVQLIVINSLASILGGIAPVPGGIGVIEAGLIGGFTAAGIPDQQAIAATFTARMFTAYLPPVFGWMAISWMRKRDLV</sequence>
<evidence type="ECO:0000256" key="6">
    <source>
        <dbReference type="SAM" id="Phobius"/>
    </source>
</evidence>
<evidence type="ECO:0000256" key="3">
    <source>
        <dbReference type="ARBA" id="ARBA00022692"/>
    </source>
</evidence>
<dbReference type="PANTHER" id="PTHR39087">
    <property type="entry name" value="UPF0104 MEMBRANE PROTEIN MJ1595"/>
    <property type="match status" value="1"/>
</dbReference>
<keyword evidence="5 6" id="KW-0472">Membrane</keyword>
<evidence type="ECO:0000313" key="7">
    <source>
        <dbReference type="EMBL" id="CAB4601815.1"/>
    </source>
</evidence>
<dbReference type="PANTHER" id="PTHR39087:SF2">
    <property type="entry name" value="UPF0104 MEMBRANE PROTEIN MJ1595"/>
    <property type="match status" value="1"/>
</dbReference>
<feature type="transmembrane region" description="Helical" evidence="6">
    <location>
        <begin position="766"/>
        <end position="787"/>
    </location>
</feature>
<feature type="transmembrane region" description="Helical" evidence="6">
    <location>
        <begin position="639"/>
        <end position="660"/>
    </location>
</feature>
<feature type="transmembrane region" description="Helical" evidence="6">
    <location>
        <begin position="102"/>
        <end position="124"/>
    </location>
</feature>
<reference evidence="7" key="1">
    <citation type="submission" date="2020-05" db="EMBL/GenBank/DDBJ databases">
        <authorList>
            <person name="Chiriac C."/>
            <person name="Salcher M."/>
            <person name="Ghai R."/>
            <person name="Kavagutti S V."/>
        </authorList>
    </citation>
    <scope>NUCLEOTIDE SEQUENCE</scope>
</reference>
<dbReference type="AlphaFoldDB" id="A0A6J6GSC3"/>
<feature type="transmembrane region" description="Helical" evidence="6">
    <location>
        <begin position="33"/>
        <end position="54"/>
    </location>
</feature>
<proteinExistence type="predicted"/>
<feature type="transmembrane region" description="Helical" evidence="6">
    <location>
        <begin position="723"/>
        <end position="746"/>
    </location>
</feature>
<feature type="transmembrane region" description="Helical" evidence="6">
    <location>
        <begin position="524"/>
        <end position="546"/>
    </location>
</feature>
<keyword evidence="4 6" id="KW-1133">Transmembrane helix</keyword>
<gene>
    <name evidence="7" type="ORF">UFOPK1835_00466</name>
</gene>
<accession>A0A6J6GSC3</accession>
<feature type="transmembrane region" description="Helical" evidence="6">
    <location>
        <begin position="692"/>
        <end position="711"/>
    </location>
</feature>